<proteinExistence type="predicted"/>
<keyword evidence="2" id="KW-1185">Reference proteome</keyword>
<name>A0AAP0KQ64_9MAGN</name>
<dbReference type="AlphaFoldDB" id="A0AAP0KQ64"/>
<evidence type="ECO:0000313" key="1">
    <source>
        <dbReference type="EMBL" id="KAK9156185.1"/>
    </source>
</evidence>
<reference evidence="1 2" key="1">
    <citation type="submission" date="2024-01" db="EMBL/GenBank/DDBJ databases">
        <title>Genome assemblies of Stephania.</title>
        <authorList>
            <person name="Yang L."/>
        </authorList>
    </citation>
    <scope>NUCLEOTIDE SEQUENCE [LARGE SCALE GENOMIC DNA]</scope>
    <source>
        <strain evidence="1">QJT</strain>
        <tissue evidence="1">Leaf</tissue>
    </source>
</reference>
<protein>
    <submittedName>
        <fullName evidence="1">Uncharacterized protein</fullName>
    </submittedName>
</protein>
<evidence type="ECO:0000313" key="2">
    <source>
        <dbReference type="Proteomes" id="UP001417504"/>
    </source>
</evidence>
<accession>A0AAP0KQ64</accession>
<dbReference type="Proteomes" id="UP001417504">
    <property type="component" value="Unassembled WGS sequence"/>
</dbReference>
<dbReference type="EMBL" id="JBBNAE010000001">
    <property type="protein sequence ID" value="KAK9156185.1"/>
    <property type="molecule type" value="Genomic_DNA"/>
</dbReference>
<comment type="caution">
    <text evidence="1">The sequence shown here is derived from an EMBL/GenBank/DDBJ whole genome shotgun (WGS) entry which is preliminary data.</text>
</comment>
<gene>
    <name evidence="1" type="ORF">Sjap_003665</name>
</gene>
<sequence length="50" mass="5579">MSMEFNSAIHAMIWRACARWGFRPPLLSLSLKEFGLHATLMAGEDLKVGS</sequence>
<organism evidence="1 2">
    <name type="scientific">Stephania japonica</name>
    <dbReference type="NCBI Taxonomy" id="461633"/>
    <lineage>
        <taxon>Eukaryota</taxon>
        <taxon>Viridiplantae</taxon>
        <taxon>Streptophyta</taxon>
        <taxon>Embryophyta</taxon>
        <taxon>Tracheophyta</taxon>
        <taxon>Spermatophyta</taxon>
        <taxon>Magnoliopsida</taxon>
        <taxon>Ranunculales</taxon>
        <taxon>Menispermaceae</taxon>
        <taxon>Menispermoideae</taxon>
        <taxon>Cissampelideae</taxon>
        <taxon>Stephania</taxon>
    </lineage>
</organism>